<keyword evidence="2" id="KW-0449">Lipoprotein</keyword>
<evidence type="ECO:0000313" key="3">
    <source>
        <dbReference type="Proteomes" id="UP000016648"/>
    </source>
</evidence>
<keyword evidence="3" id="KW-1185">Reference proteome</keyword>
<sequence length="151" mass="16388">MVKIKNAILLFAAGTALMACHQGNKTAANAEGVDSLAADSVQADSLRFAGEIPGADHTALYDLALANDSTNGYRLTVTYEGKETKTETYAGTKEVVKKDVNGQPETFYKIAYGKGEDAVLFKVLNDSVLRMVNDKFEEADSQLNYDLKLKK</sequence>
<proteinExistence type="predicted"/>
<feature type="signal peptide" evidence="1">
    <location>
        <begin position="1"/>
        <end position="18"/>
    </location>
</feature>
<dbReference type="Proteomes" id="UP000016648">
    <property type="component" value="Unassembled WGS sequence"/>
</dbReference>
<dbReference type="EMBL" id="AWEY01000008">
    <property type="protein sequence ID" value="ERK40022.1"/>
    <property type="molecule type" value="Genomic_DNA"/>
</dbReference>
<reference evidence="2 3" key="1">
    <citation type="submission" date="2013-08" db="EMBL/GenBank/DDBJ databases">
        <authorList>
            <person name="Durkin A.S."/>
            <person name="Haft D.R."/>
            <person name="McCorrison J."/>
            <person name="Torralba M."/>
            <person name="Gillis M."/>
            <person name="Haft D.H."/>
            <person name="Methe B."/>
            <person name="Sutton G."/>
            <person name="Nelson K.E."/>
        </authorList>
    </citation>
    <scope>NUCLEOTIDE SEQUENCE [LARGE SCALE GENOMIC DNA]</scope>
    <source>
        <strain evidence="2 3">F0067</strain>
    </source>
</reference>
<dbReference type="RefSeq" id="WP_021589151.1">
    <property type="nucleotide sequence ID" value="NZ_AWEY01000008.1"/>
</dbReference>
<dbReference type="PROSITE" id="PS51257">
    <property type="entry name" value="PROKAR_LIPOPROTEIN"/>
    <property type="match status" value="1"/>
</dbReference>
<organism evidence="2 3">
    <name type="scientific">Segatella baroniae F0067</name>
    <dbReference type="NCBI Taxonomy" id="1115809"/>
    <lineage>
        <taxon>Bacteria</taxon>
        <taxon>Pseudomonadati</taxon>
        <taxon>Bacteroidota</taxon>
        <taxon>Bacteroidia</taxon>
        <taxon>Bacteroidales</taxon>
        <taxon>Prevotellaceae</taxon>
        <taxon>Segatella</taxon>
    </lineage>
</organism>
<protein>
    <submittedName>
        <fullName evidence="2">Putative lipoprotein</fullName>
    </submittedName>
</protein>
<dbReference type="PATRIC" id="fig|1115809.3.peg.737"/>
<feature type="chain" id="PRO_5004633491" evidence="1">
    <location>
        <begin position="19"/>
        <end position="151"/>
    </location>
</feature>
<accession>U2QML6</accession>
<keyword evidence="1" id="KW-0732">Signal</keyword>
<evidence type="ECO:0000313" key="2">
    <source>
        <dbReference type="EMBL" id="ERK40022.1"/>
    </source>
</evidence>
<name>U2QML6_9BACT</name>
<gene>
    <name evidence="2" type="ORF">HMPREF9135_0256</name>
</gene>
<dbReference type="Gene3D" id="2.40.128.640">
    <property type="match status" value="1"/>
</dbReference>
<dbReference type="AlphaFoldDB" id="U2QML6"/>
<comment type="caution">
    <text evidence="2">The sequence shown here is derived from an EMBL/GenBank/DDBJ whole genome shotgun (WGS) entry which is preliminary data.</text>
</comment>
<evidence type="ECO:0000256" key="1">
    <source>
        <dbReference type="SAM" id="SignalP"/>
    </source>
</evidence>